<dbReference type="RefSeq" id="WP_345534644.1">
    <property type="nucleotide sequence ID" value="NZ_BAABLD010000017.1"/>
</dbReference>
<dbReference type="InterPro" id="IPR036770">
    <property type="entry name" value="Ankyrin_rpt-contain_sf"/>
</dbReference>
<evidence type="ECO:0000313" key="5">
    <source>
        <dbReference type="EMBL" id="GAA5171989.1"/>
    </source>
</evidence>
<keyword evidence="2 3" id="KW-0040">ANK repeat</keyword>
<sequence>MTERKFQRLAVSELGAWLGANPDALILDARDANAFAAGNIETSVRLDGRNHEGLIFSTPKSRPVFIYCYRGNASQTYAQQFADFGFRNVADLVGGWEGLQKALAHRPAVDAGLATWLNNNGFSDVQTAGTHGNTPLMHAAWKGEASVVDALLAAGARVDAVNNDGNTALWLACVSNDPAIVQRIASAGADIDHANLTGATSLMYAASSSKPDIVATLLALGADPLIQTQDDFSALDMAASVECLQLLRAATRTAKQA</sequence>
<comment type="caution">
    <text evidence="5">The sequence shown here is derived from an EMBL/GenBank/DDBJ whole genome shotgun (WGS) entry which is preliminary data.</text>
</comment>
<dbReference type="PROSITE" id="PS50206">
    <property type="entry name" value="RHODANESE_3"/>
    <property type="match status" value="1"/>
</dbReference>
<feature type="repeat" description="ANK" evidence="3">
    <location>
        <begin position="164"/>
        <end position="196"/>
    </location>
</feature>
<dbReference type="PROSITE" id="PS50297">
    <property type="entry name" value="ANK_REP_REGION"/>
    <property type="match status" value="3"/>
</dbReference>
<evidence type="ECO:0000256" key="3">
    <source>
        <dbReference type="PROSITE-ProRule" id="PRU00023"/>
    </source>
</evidence>
<evidence type="ECO:0000256" key="2">
    <source>
        <dbReference type="ARBA" id="ARBA00023043"/>
    </source>
</evidence>
<accession>A0ABP9R646</accession>
<feature type="repeat" description="ANK" evidence="3">
    <location>
        <begin position="197"/>
        <end position="229"/>
    </location>
</feature>
<dbReference type="EMBL" id="BAABLD010000017">
    <property type="protein sequence ID" value="GAA5171989.1"/>
    <property type="molecule type" value="Genomic_DNA"/>
</dbReference>
<dbReference type="PANTHER" id="PTHR24166">
    <property type="entry name" value="ROLLING PEBBLES, ISOFORM B"/>
    <property type="match status" value="1"/>
</dbReference>
<dbReference type="Gene3D" id="3.40.250.10">
    <property type="entry name" value="Rhodanese-like domain"/>
    <property type="match status" value="1"/>
</dbReference>
<evidence type="ECO:0000313" key="6">
    <source>
        <dbReference type="Proteomes" id="UP001500547"/>
    </source>
</evidence>
<dbReference type="Pfam" id="PF12796">
    <property type="entry name" value="Ank_2"/>
    <property type="match status" value="1"/>
</dbReference>
<organism evidence="5 6">
    <name type="scientific">Viridibacterium curvum</name>
    <dbReference type="NCBI Taxonomy" id="1101404"/>
    <lineage>
        <taxon>Bacteria</taxon>
        <taxon>Pseudomonadati</taxon>
        <taxon>Pseudomonadota</taxon>
        <taxon>Betaproteobacteria</taxon>
        <taxon>Rhodocyclales</taxon>
        <taxon>Rhodocyclaceae</taxon>
        <taxon>Viridibacterium</taxon>
    </lineage>
</organism>
<dbReference type="InterPro" id="IPR036873">
    <property type="entry name" value="Rhodanese-like_dom_sf"/>
</dbReference>
<dbReference type="InterPro" id="IPR001763">
    <property type="entry name" value="Rhodanese-like_dom"/>
</dbReference>
<name>A0ABP9R646_9RHOO</name>
<feature type="domain" description="Rhodanese" evidence="4">
    <location>
        <begin position="20"/>
        <end position="104"/>
    </location>
</feature>
<dbReference type="SUPFAM" id="SSF48403">
    <property type="entry name" value="Ankyrin repeat"/>
    <property type="match status" value="1"/>
</dbReference>
<dbReference type="InterPro" id="IPR050889">
    <property type="entry name" value="Dendritic_Spine_Reg/Scaffold"/>
</dbReference>
<proteinExistence type="predicted"/>
<dbReference type="SMART" id="SM00248">
    <property type="entry name" value="ANK"/>
    <property type="match status" value="3"/>
</dbReference>
<keyword evidence="6" id="KW-1185">Reference proteome</keyword>
<dbReference type="Pfam" id="PF00581">
    <property type="entry name" value="Rhodanese"/>
    <property type="match status" value="1"/>
</dbReference>
<dbReference type="Proteomes" id="UP001500547">
    <property type="component" value="Unassembled WGS sequence"/>
</dbReference>
<dbReference type="PROSITE" id="PS50088">
    <property type="entry name" value="ANK_REPEAT"/>
    <property type="match status" value="3"/>
</dbReference>
<gene>
    <name evidence="5" type="ORF">GCM10025770_37510</name>
</gene>
<keyword evidence="1" id="KW-0677">Repeat</keyword>
<dbReference type="SMART" id="SM00450">
    <property type="entry name" value="RHOD"/>
    <property type="match status" value="1"/>
</dbReference>
<dbReference type="PANTHER" id="PTHR24166:SF48">
    <property type="entry name" value="PROTEIN VAPYRIN"/>
    <property type="match status" value="1"/>
</dbReference>
<dbReference type="SUPFAM" id="SSF52821">
    <property type="entry name" value="Rhodanese/Cell cycle control phosphatase"/>
    <property type="match status" value="1"/>
</dbReference>
<dbReference type="InterPro" id="IPR002110">
    <property type="entry name" value="Ankyrin_rpt"/>
</dbReference>
<evidence type="ECO:0000256" key="1">
    <source>
        <dbReference type="ARBA" id="ARBA00022737"/>
    </source>
</evidence>
<reference evidence="6" key="1">
    <citation type="journal article" date="2019" name="Int. J. Syst. Evol. Microbiol.">
        <title>The Global Catalogue of Microorganisms (GCM) 10K type strain sequencing project: providing services to taxonomists for standard genome sequencing and annotation.</title>
        <authorList>
            <consortium name="The Broad Institute Genomics Platform"/>
            <consortium name="The Broad Institute Genome Sequencing Center for Infectious Disease"/>
            <person name="Wu L."/>
            <person name="Ma J."/>
        </authorList>
    </citation>
    <scope>NUCLEOTIDE SEQUENCE [LARGE SCALE GENOMIC DNA]</scope>
    <source>
        <strain evidence="6">JCM 18715</strain>
    </source>
</reference>
<evidence type="ECO:0000259" key="4">
    <source>
        <dbReference type="PROSITE" id="PS50206"/>
    </source>
</evidence>
<feature type="repeat" description="ANK" evidence="3">
    <location>
        <begin position="131"/>
        <end position="163"/>
    </location>
</feature>
<dbReference type="Gene3D" id="1.25.40.20">
    <property type="entry name" value="Ankyrin repeat-containing domain"/>
    <property type="match status" value="2"/>
</dbReference>
<protein>
    <recommendedName>
        <fullName evidence="4">Rhodanese domain-containing protein</fullName>
    </recommendedName>
</protein>